<keyword evidence="1 2" id="KW-1015">Disulfide bond</keyword>
<organism evidence="3 4">
    <name type="scientific">Alternaria panax</name>
    <dbReference type="NCBI Taxonomy" id="48097"/>
    <lineage>
        <taxon>Eukaryota</taxon>
        <taxon>Fungi</taxon>
        <taxon>Dikarya</taxon>
        <taxon>Ascomycota</taxon>
        <taxon>Pezizomycotina</taxon>
        <taxon>Dothideomycetes</taxon>
        <taxon>Pleosporomycetidae</taxon>
        <taxon>Pleosporales</taxon>
        <taxon>Pleosporineae</taxon>
        <taxon>Pleosporaceae</taxon>
        <taxon>Alternaria</taxon>
        <taxon>Alternaria sect. Panax</taxon>
    </lineage>
</organism>
<comment type="caution">
    <text evidence="3">The sequence shown here is derived from an EMBL/GenBank/DDBJ whole genome shotgun (WGS) entry which is preliminary data.</text>
</comment>
<dbReference type="AlphaFoldDB" id="A0AAD4NRG9"/>
<evidence type="ECO:0000313" key="4">
    <source>
        <dbReference type="Proteomes" id="UP001199106"/>
    </source>
</evidence>
<keyword evidence="2" id="KW-0134">Cell wall</keyword>
<dbReference type="Pfam" id="PF01185">
    <property type="entry name" value="Hydrophobin"/>
    <property type="match status" value="1"/>
</dbReference>
<dbReference type="EMBL" id="JAANER010000004">
    <property type="protein sequence ID" value="KAG9191425.1"/>
    <property type="molecule type" value="Genomic_DNA"/>
</dbReference>
<dbReference type="Proteomes" id="UP001199106">
    <property type="component" value="Unassembled WGS sequence"/>
</dbReference>
<dbReference type="InterPro" id="IPR001338">
    <property type="entry name" value="Class_I_Hydrophobin"/>
</dbReference>
<keyword evidence="4" id="KW-1185">Reference proteome</keyword>
<keyword evidence="2" id="KW-0732">Signal</keyword>
<dbReference type="SMART" id="SM00075">
    <property type="entry name" value="HYDRO"/>
    <property type="match status" value="1"/>
</dbReference>
<feature type="signal peptide" evidence="2">
    <location>
        <begin position="1"/>
        <end position="17"/>
    </location>
</feature>
<sequence>MFTTKAIILALAAFAVAVPTNVARQDSCGSHSTAHCCNDETTEQLTHRDGLSPDVTVLKSLLAQCSDITVAVIGGAVPIKNMCKQQAVCCGDMEQSGVVNFGCTPINLN</sequence>
<name>A0AAD4NRG9_9PLEO</name>
<evidence type="ECO:0000256" key="2">
    <source>
        <dbReference type="RuleBase" id="RU365009"/>
    </source>
</evidence>
<feature type="chain" id="PRO_5041780394" description="Hydrophobin" evidence="2">
    <location>
        <begin position="18"/>
        <end position="109"/>
    </location>
</feature>
<protein>
    <recommendedName>
        <fullName evidence="2">Hydrophobin</fullName>
    </recommendedName>
</protein>
<gene>
    <name evidence="3" type="ORF">G6011_09513</name>
</gene>
<dbReference type="CDD" id="cd23507">
    <property type="entry name" value="hydrophobin_I"/>
    <property type="match status" value="1"/>
</dbReference>
<proteinExistence type="inferred from homology"/>
<dbReference type="GO" id="GO:0005199">
    <property type="term" value="F:structural constituent of cell wall"/>
    <property type="evidence" value="ECO:0007669"/>
    <property type="project" value="InterPro"/>
</dbReference>
<dbReference type="GO" id="GO:0009277">
    <property type="term" value="C:fungal-type cell wall"/>
    <property type="evidence" value="ECO:0007669"/>
    <property type="project" value="InterPro"/>
</dbReference>
<keyword evidence="2" id="KW-0964">Secreted</keyword>
<accession>A0AAD4NRG9</accession>
<comment type="subcellular location">
    <subcellularLocation>
        <location evidence="2">Secreted</location>
        <location evidence="2">Cell wall</location>
    </subcellularLocation>
</comment>
<comment type="similarity">
    <text evidence="2">Belongs to the fungal hydrophobin family.</text>
</comment>
<reference evidence="3" key="1">
    <citation type="submission" date="2021-07" db="EMBL/GenBank/DDBJ databases">
        <title>Genome Resource of American Ginseng Black Spot Pathogen Alternaria panax.</title>
        <authorList>
            <person name="Qiu C."/>
            <person name="Wang W."/>
            <person name="Liu Z."/>
        </authorList>
    </citation>
    <scope>NUCLEOTIDE SEQUENCE</scope>
    <source>
        <strain evidence="3">BNCC115425</strain>
    </source>
</reference>
<evidence type="ECO:0000256" key="1">
    <source>
        <dbReference type="ARBA" id="ARBA00023157"/>
    </source>
</evidence>
<evidence type="ECO:0000313" key="3">
    <source>
        <dbReference type="EMBL" id="KAG9191425.1"/>
    </source>
</evidence>